<evidence type="ECO:0000256" key="5">
    <source>
        <dbReference type="ARBA" id="ARBA00022691"/>
    </source>
</evidence>
<dbReference type="AlphaFoldDB" id="A0A0P9ACY2"/>
<comment type="subcellular location">
    <subcellularLocation>
        <location evidence="6">Cytoplasm</location>
    </subcellularLocation>
</comment>
<feature type="binding site" evidence="6">
    <location>
        <position position="147"/>
    </location>
    <ligand>
        <name>S-adenosyl-L-methionine</name>
        <dbReference type="ChEBI" id="CHEBI:59789"/>
    </ligand>
</feature>
<dbReference type="CDD" id="cd02440">
    <property type="entry name" value="AdoMet_MTases"/>
    <property type="match status" value="1"/>
</dbReference>
<dbReference type="RefSeq" id="WP_054876680.1">
    <property type="nucleotide sequence ID" value="NZ_LKET01000051.1"/>
</dbReference>
<keyword evidence="2 6" id="KW-0698">rRNA processing</keyword>
<dbReference type="NCBIfam" id="TIGR00138">
    <property type="entry name" value="rsmG_gidB"/>
    <property type="match status" value="1"/>
</dbReference>
<keyword evidence="3 6" id="KW-0489">Methyltransferase</keyword>
<gene>
    <name evidence="6 7" type="primary">rsmG</name>
    <name evidence="7" type="ORF">OXPF_37180</name>
</gene>
<keyword evidence="5 6" id="KW-0949">S-adenosyl-L-methionine</keyword>
<dbReference type="EMBL" id="LKET01000051">
    <property type="protein sequence ID" value="KPU42949.1"/>
    <property type="molecule type" value="Genomic_DNA"/>
</dbReference>
<organism evidence="7 8">
    <name type="scientific">Oxobacter pfennigii</name>
    <dbReference type="NCBI Taxonomy" id="36849"/>
    <lineage>
        <taxon>Bacteria</taxon>
        <taxon>Bacillati</taxon>
        <taxon>Bacillota</taxon>
        <taxon>Clostridia</taxon>
        <taxon>Eubacteriales</taxon>
        <taxon>Clostridiaceae</taxon>
        <taxon>Oxobacter</taxon>
    </lineage>
</organism>
<evidence type="ECO:0000313" key="7">
    <source>
        <dbReference type="EMBL" id="KPU42949.1"/>
    </source>
</evidence>
<dbReference type="EC" id="2.1.1.-" evidence="6"/>
<dbReference type="FunFam" id="3.40.50.150:FF:000041">
    <property type="entry name" value="Ribosomal RNA small subunit methyltransferase G"/>
    <property type="match status" value="1"/>
</dbReference>
<dbReference type="GO" id="GO:0005829">
    <property type="term" value="C:cytosol"/>
    <property type="evidence" value="ECO:0007669"/>
    <property type="project" value="TreeGrafter"/>
</dbReference>
<dbReference type="Gene3D" id="3.40.50.150">
    <property type="entry name" value="Vaccinia Virus protein VP39"/>
    <property type="match status" value="1"/>
</dbReference>
<comment type="function">
    <text evidence="6">Specifically methylates the N7 position of a guanine in 16S rRNA.</text>
</comment>
<comment type="similarity">
    <text evidence="6">Belongs to the methyltransferase superfamily. RNA methyltransferase RsmG family.</text>
</comment>
<dbReference type="PANTHER" id="PTHR31760">
    <property type="entry name" value="S-ADENOSYL-L-METHIONINE-DEPENDENT METHYLTRANSFERASES SUPERFAMILY PROTEIN"/>
    <property type="match status" value="1"/>
</dbReference>
<dbReference type="InterPro" id="IPR003682">
    <property type="entry name" value="rRNA_ssu_MeTfrase_G"/>
</dbReference>
<keyword evidence="4 6" id="KW-0808">Transferase</keyword>
<feature type="binding site" evidence="6">
    <location>
        <begin position="128"/>
        <end position="129"/>
    </location>
    <ligand>
        <name>S-adenosyl-L-methionine</name>
        <dbReference type="ChEBI" id="CHEBI:59789"/>
    </ligand>
</feature>
<dbReference type="PATRIC" id="fig|36849.3.peg.3927"/>
<dbReference type="SUPFAM" id="SSF53335">
    <property type="entry name" value="S-adenosyl-L-methionine-dependent methyltransferases"/>
    <property type="match status" value="1"/>
</dbReference>
<keyword evidence="1 6" id="KW-0963">Cytoplasm</keyword>
<dbReference type="STRING" id="36849.OXPF_37180"/>
<keyword evidence="8" id="KW-1185">Reference proteome</keyword>
<dbReference type="Proteomes" id="UP000050326">
    <property type="component" value="Unassembled WGS sequence"/>
</dbReference>
<evidence type="ECO:0000256" key="1">
    <source>
        <dbReference type="ARBA" id="ARBA00022490"/>
    </source>
</evidence>
<dbReference type="PIRSF" id="PIRSF003078">
    <property type="entry name" value="GidB"/>
    <property type="match status" value="1"/>
</dbReference>
<name>A0A0P9ACY2_9CLOT</name>
<feature type="binding site" evidence="6">
    <location>
        <position position="83"/>
    </location>
    <ligand>
        <name>S-adenosyl-L-methionine</name>
        <dbReference type="ChEBI" id="CHEBI:59789"/>
    </ligand>
</feature>
<accession>A0A0P9ACY2</accession>
<dbReference type="Pfam" id="PF02527">
    <property type="entry name" value="GidB"/>
    <property type="match status" value="1"/>
</dbReference>
<protein>
    <recommendedName>
        <fullName evidence="6">Ribosomal RNA small subunit methyltransferase G</fullName>
        <ecNumber evidence="6">2.1.1.-</ecNumber>
    </recommendedName>
    <alternativeName>
        <fullName evidence="6">16S rRNA 7-methylguanosine methyltransferase</fullName>
        <shortName evidence="6">16S rRNA m7G methyltransferase</shortName>
    </alternativeName>
</protein>
<dbReference type="HAMAP" id="MF_00074">
    <property type="entry name" value="16SrRNA_methyltr_G"/>
    <property type="match status" value="1"/>
</dbReference>
<dbReference type="GO" id="GO:0070043">
    <property type="term" value="F:rRNA (guanine-N7-)-methyltransferase activity"/>
    <property type="evidence" value="ECO:0007669"/>
    <property type="project" value="UniProtKB-UniRule"/>
</dbReference>
<proteinExistence type="inferred from homology"/>
<dbReference type="OrthoDB" id="9808773at2"/>
<evidence type="ECO:0000256" key="6">
    <source>
        <dbReference type="HAMAP-Rule" id="MF_00074"/>
    </source>
</evidence>
<dbReference type="PANTHER" id="PTHR31760:SF0">
    <property type="entry name" value="S-ADENOSYL-L-METHIONINE-DEPENDENT METHYLTRANSFERASES SUPERFAMILY PROTEIN"/>
    <property type="match status" value="1"/>
</dbReference>
<dbReference type="InterPro" id="IPR029063">
    <property type="entry name" value="SAM-dependent_MTases_sf"/>
</dbReference>
<reference evidence="7 8" key="1">
    <citation type="submission" date="2015-09" db="EMBL/GenBank/DDBJ databases">
        <title>Genome sequence of Oxobacter pfennigii DSM 3222.</title>
        <authorList>
            <person name="Poehlein A."/>
            <person name="Bengelsdorf F.R."/>
            <person name="Schiel-Bengelsdorf B."/>
            <person name="Duerre P."/>
            <person name="Daniel R."/>
        </authorList>
    </citation>
    <scope>NUCLEOTIDE SEQUENCE [LARGE SCALE GENOMIC DNA]</scope>
    <source>
        <strain evidence="7 8">DSM 3222</strain>
    </source>
</reference>
<comment type="caution">
    <text evidence="6">Lacks conserved residue(s) required for the propagation of feature annotation.</text>
</comment>
<evidence type="ECO:0000256" key="2">
    <source>
        <dbReference type="ARBA" id="ARBA00022552"/>
    </source>
</evidence>
<evidence type="ECO:0000256" key="3">
    <source>
        <dbReference type="ARBA" id="ARBA00022603"/>
    </source>
</evidence>
<evidence type="ECO:0000313" key="8">
    <source>
        <dbReference type="Proteomes" id="UP000050326"/>
    </source>
</evidence>
<feature type="binding site" evidence="6">
    <location>
        <position position="78"/>
    </location>
    <ligand>
        <name>S-adenosyl-L-methionine</name>
        <dbReference type="ChEBI" id="CHEBI:59789"/>
    </ligand>
</feature>
<comment type="caution">
    <text evidence="7">The sequence shown here is derived from an EMBL/GenBank/DDBJ whole genome shotgun (WGS) entry which is preliminary data.</text>
</comment>
<sequence length="238" mass="26973">MENRKVLETGLRELNIDVTDKMMDSFLIYKEMLIQWNQRMNLTNITEEREVFIKHFLDSVSCVQCGIDLKDKKVIDVGTGAGFPGLPLKIALPHLKLTLLDSLNKRVNFLKEMAHKLNIECEVIHGRAEDYGRNKSHREKYDIVLSRAVANMAVLSEFTLPFVKQGGYLLCQKGPAIFDEIEQAKAAIETLGGELKEIVSTKVYGSDFSHYIAVVKKVKLCPGKYPRKAGMIEKNPIM</sequence>
<evidence type="ECO:0000256" key="4">
    <source>
        <dbReference type="ARBA" id="ARBA00022679"/>
    </source>
</evidence>